<protein>
    <recommendedName>
        <fullName evidence="2">Putative restriction endonuclease domain-containing protein</fullName>
    </recommendedName>
</protein>
<feature type="domain" description="Putative restriction endonuclease" evidence="2">
    <location>
        <begin position="27"/>
        <end position="181"/>
    </location>
</feature>
<dbReference type="RefSeq" id="WP_121893051.1">
    <property type="nucleotide sequence ID" value="NZ_PENI01000024.1"/>
</dbReference>
<evidence type="ECO:0000313" key="4">
    <source>
        <dbReference type="Proteomes" id="UP000270471"/>
    </source>
</evidence>
<evidence type="ECO:0000256" key="1">
    <source>
        <dbReference type="SAM" id="MobiDB-lite"/>
    </source>
</evidence>
<dbReference type="EMBL" id="PENI01000024">
    <property type="protein sequence ID" value="RMB82249.1"/>
    <property type="molecule type" value="Genomic_DNA"/>
</dbReference>
<accession>A0A3M0I7T1</accession>
<comment type="caution">
    <text evidence="3">The sequence shown here is derived from an EMBL/GenBank/DDBJ whole genome shotgun (WGS) entry which is preliminary data.</text>
</comment>
<feature type="compositionally biased region" description="Polar residues" evidence="1">
    <location>
        <begin position="1"/>
        <end position="15"/>
    </location>
</feature>
<sequence>MGAQTSVAPKASASSWPVPPQGGWTADDLDRLPDLPPHTELIDGSLVFVRPQTIFHERATDYFKWQLQSLAPADFEVFRELTIDIDRQNRPEPEVVVVRGNVVEDANQTRFPVAAVILAIEVVSEDSVSRDRETKPLKYARAKIPHYWRVENEKGRAAVHAFELEPTTGTYTSVGIFRERMKTDVPFSVDLDLTQIRTRRATPQ</sequence>
<dbReference type="InterPro" id="IPR008538">
    <property type="entry name" value="Uma2"/>
</dbReference>
<evidence type="ECO:0000259" key="2">
    <source>
        <dbReference type="Pfam" id="PF05685"/>
    </source>
</evidence>
<dbReference type="OrthoDB" id="5524117at2"/>
<organism evidence="3 4">
    <name type="scientific">Streptomyces shenzhenensis</name>
    <dbReference type="NCBI Taxonomy" id="943815"/>
    <lineage>
        <taxon>Bacteria</taxon>
        <taxon>Bacillati</taxon>
        <taxon>Actinomycetota</taxon>
        <taxon>Actinomycetes</taxon>
        <taxon>Kitasatosporales</taxon>
        <taxon>Streptomycetaceae</taxon>
        <taxon>Streptomyces</taxon>
    </lineage>
</organism>
<dbReference type="InterPro" id="IPR012296">
    <property type="entry name" value="Nuclease_put_TT1808"/>
</dbReference>
<dbReference type="CDD" id="cd06260">
    <property type="entry name" value="DUF820-like"/>
    <property type="match status" value="1"/>
</dbReference>
<dbReference type="Proteomes" id="UP000270471">
    <property type="component" value="Unassembled WGS sequence"/>
</dbReference>
<proteinExistence type="predicted"/>
<keyword evidence="4" id="KW-1185">Reference proteome</keyword>
<dbReference type="PANTHER" id="PTHR35400:SF3">
    <property type="entry name" value="SLL1072 PROTEIN"/>
    <property type="match status" value="1"/>
</dbReference>
<dbReference type="Gene3D" id="3.90.1570.10">
    <property type="entry name" value="tt1808, chain A"/>
    <property type="match status" value="1"/>
</dbReference>
<feature type="region of interest" description="Disordered" evidence="1">
    <location>
        <begin position="1"/>
        <end position="32"/>
    </location>
</feature>
<dbReference type="InterPro" id="IPR011335">
    <property type="entry name" value="Restrct_endonuc-II-like"/>
</dbReference>
<dbReference type="Pfam" id="PF05685">
    <property type="entry name" value="Uma2"/>
    <property type="match status" value="1"/>
</dbReference>
<dbReference type="PANTHER" id="PTHR35400">
    <property type="entry name" value="SLR1083 PROTEIN"/>
    <property type="match status" value="1"/>
</dbReference>
<reference evidence="3 4" key="1">
    <citation type="submission" date="2017-11" db="EMBL/GenBank/DDBJ databases">
        <title>Draft genome of actinobacteria isolated from guarana (Paullinia cupana (Mart.) Ducke.</title>
        <authorList>
            <person name="Siqueira K.A."/>
            <person name="Liotti R.G."/>
            <person name="Mendes T.A.O."/>
            <person name="Soares M.A."/>
        </authorList>
    </citation>
    <scope>NUCLEOTIDE SEQUENCE [LARGE SCALE GENOMIC DNA]</scope>
    <source>
        <strain evidence="3 4">193</strain>
    </source>
</reference>
<dbReference type="AlphaFoldDB" id="A0A3M0I7T1"/>
<dbReference type="SUPFAM" id="SSF52980">
    <property type="entry name" value="Restriction endonuclease-like"/>
    <property type="match status" value="1"/>
</dbReference>
<name>A0A3M0I7T1_9ACTN</name>
<evidence type="ECO:0000313" key="3">
    <source>
        <dbReference type="EMBL" id="RMB82249.1"/>
    </source>
</evidence>
<gene>
    <name evidence="3" type="ORF">CTZ28_30930</name>
</gene>